<sequence>MTVTENASSDEWAIPGTTDDTFAGSLHRPMKSISERGTQGFTETYSQTSNASTDLPSLQRAAVPKFIRRSGHPRPHGHFTAHESWEGVVEEIYDTYFVAQVVSDSNPHAPECAEIYRSEVSPSDQELLRVGGVFYWSIGYIDSPSGQRIRSSVIRFRRLPSLARVQHDPWIGAVRGVWLKSS</sequence>
<evidence type="ECO:0000313" key="3">
    <source>
        <dbReference type="Proteomes" id="UP000612282"/>
    </source>
</evidence>
<proteinExistence type="predicted"/>
<feature type="region of interest" description="Disordered" evidence="1">
    <location>
        <begin position="1"/>
        <end position="25"/>
    </location>
</feature>
<dbReference type="Proteomes" id="UP000612282">
    <property type="component" value="Unassembled WGS sequence"/>
</dbReference>
<name>A0ABQ3X018_9ACTN</name>
<evidence type="ECO:0000313" key="2">
    <source>
        <dbReference type="EMBL" id="GID51877.1"/>
    </source>
</evidence>
<organism evidence="2 3">
    <name type="scientific">Actinoplanes couchii</name>
    <dbReference type="NCBI Taxonomy" id="403638"/>
    <lineage>
        <taxon>Bacteria</taxon>
        <taxon>Bacillati</taxon>
        <taxon>Actinomycetota</taxon>
        <taxon>Actinomycetes</taxon>
        <taxon>Micromonosporales</taxon>
        <taxon>Micromonosporaceae</taxon>
        <taxon>Actinoplanes</taxon>
    </lineage>
</organism>
<accession>A0ABQ3X018</accession>
<dbReference type="EMBL" id="BOMG01000006">
    <property type="protein sequence ID" value="GID51877.1"/>
    <property type="molecule type" value="Genomic_DNA"/>
</dbReference>
<keyword evidence="3" id="KW-1185">Reference proteome</keyword>
<evidence type="ECO:0000256" key="1">
    <source>
        <dbReference type="SAM" id="MobiDB-lite"/>
    </source>
</evidence>
<dbReference type="RefSeq" id="WP_203792706.1">
    <property type="nucleotide sequence ID" value="NZ_BAAAQE010000090.1"/>
</dbReference>
<comment type="caution">
    <text evidence="2">The sequence shown here is derived from an EMBL/GenBank/DDBJ whole genome shotgun (WGS) entry which is preliminary data.</text>
</comment>
<gene>
    <name evidence="2" type="ORF">Aco03nite_002810</name>
</gene>
<reference evidence="2 3" key="1">
    <citation type="submission" date="2021-01" db="EMBL/GenBank/DDBJ databases">
        <title>Whole genome shotgun sequence of Actinoplanes couchii NBRC 106145.</title>
        <authorList>
            <person name="Komaki H."/>
            <person name="Tamura T."/>
        </authorList>
    </citation>
    <scope>NUCLEOTIDE SEQUENCE [LARGE SCALE GENOMIC DNA]</scope>
    <source>
        <strain evidence="2 3">NBRC 106145</strain>
    </source>
</reference>
<protein>
    <submittedName>
        <fullName evidence="2">Uncharacterized protein</fullName>
    </submittedName>
</protein>